<dbReference type="EMBL" id="CP004005">
    <property type="protein sequence ID" value="AGH17391.1"/>
    <property type="molecule type" value="Genomic_DNA"/>
</dbReference>
<protein>
    <submittedName>
        <fullName evidence="2">Uncharacterized protein</fullName>
    </submittedName>
</protein>
<gene>
    <name evidence="2" type="ORF">WSI_05170</name>
</gene>
<sequence>MSKFVVRIMFLLSAISSNPILAANEHSSVSEQKRKETTVGFISRLVNKRPVANKRCPNATKQTPPDHGSKYDTREVLMLFGGLNN</sequence>
<evidence type="ECO:0000313" key="3">
    <source>
        <dbReference type="Proteomes" id="UP000011820"/>
    </source>
</evidence>
<reference evidence="2 3" key="1">
    <citation type="journal article" date="2013" name="Genome Announc.">
        <title>Complete Genome Sequence of a Chinese Strain of 'Candidatus Liberibacter asiaticus'.</title>
        <authorList>
            <person name="Lin H."/>
            <person name="Han C.S."/>
            <person name="Liu B."/>
            <person name="Lou B."/>
            <person name="Bai X."/>
            <person name="Deng C."/>
            <person name="Civerolo E.L."/>
            <person name="Gupta G."/>
        </authorList>
    </citation>
    <scope>NUCLEOTIDE SEQUENCE [LARGE SCALE GENOMIC DNA]</scope>
    <source>
        <strain evidence="3">gxpsy</strain>
    </source>
</reference>
<keyword evidence="1" id="KW-0732">Signal</keyword>
<keyword evidence="3" id="KW-1185">Reference proteome</keyword>
<dbReference type="RefSeq" id="WP_015452986.1">
    <property type="nucleotide sequence ID" value="NC_020549.1"/>
</dbReference>
<evidence type="ECO:0000313" key="2">
    <source>
        <dbReference type="EMBL" id="AGH17391.1"/>
    </source>
</evidence>
<evidence type="ECO:0000256" key="1">
    <source>
        <dbReference type="SAM" id="SignalP"/>
    </source>
</evidence>
<dbReference type="GeneID" id="93077372"/>
<dbReference type="Proteomes" id="UP000011820">
    <property type="component" value="Chromosome"/>
</dbReference>
<accession>A0ABM5NGP4</accession>
<name>A0ABM5NGP4_LIBAS</name>
<feature type="chain" id="PRO_5047046939" evidence="1">
    <location>
        <begin position="23"/>
        <end position="85"/>
    </location>
</feature>
<proteinExistence type="predicted"/>
<organism evidence="2 3">
    <name type="scientific">Candidatus Liberibacter asiaticus str. gxpsy</name>
    <dbReference type="NCBI Taxonomy" id="1174529"/>
    <lineage>
        <taxon>Bacteria</taxon>
        <taxon>Pseudomonadati</taxon>
        <taxon>Pseudomonadota</taxon>
        <taxon>Alphaproteobacteria</taxon>
        <taxon>Hyphomicrobiales</taxon>
        <taxon>Rhizobiaceae</taxon>
        <taxon>Liberibacter</taxon>
    </lineage>
</organism>
<feature type="signal peptide" evidence="1">
    <location>
        <begin position="1"/>
        <end position="22"/>
    </location>
</feature>